<accession>A0ABT1ZI33</accession>
<comment type="caution">
    <text evidence="1">The sequence shown here is derived from an EMBL/GenBank/DDBJ whole genome shotgun (WGS) entry which is preliminary data.</text>
</comment>
<reference evidence="1 2" key="1">
    <citation type="submission" date="2022-08" db="EMBL/GenBank/DDBJ databases">
        <authorList>
            <person name="Li F."/>
        </authorList>
    </citation>
    <scope>NUCLEOTIDE SEQUENCE [LARGE SCALE GENOMIC DNA]</scope>
    <source>
        <strain evidence="1 2">10F1B-8-1</strain>
    </source>
</reference>
<evidence type="ECO:0000313" key="2">
    <source>
        <dbReference type="Proteomes" id="UP001205337"/>
    </source>
</evidence>
<evidence type="ECO:0000313" key="1">
    <source>
        <dbReference type="EMBL" id="MCS0500352.1"/>
    </source>
</evidence>
<protein>
    <submittedName>
        <fullName evidence="1">Uncharacterized protein</fullName>
    </submittedName>
</protein>
<dbReference type="RefSeq" id="WP_258799504.1">
    <property type="nucleotide sequence ID" value="NZ_JANTHX010000008.1"/>
</dbReference>
<dbReference type="Proteomes" id="UP001205337">
    <property type="component" value="Unassembled WGS sequence"/>
</dbReference>
<dbReference type="EMBL" id="JANTHX010000008">
    <property type="protein sequence ID" value="MCS0500352.1"/>
    <property type="molecule type" value="Genomic_DNA"/>
</dbReference>
<proteinExistence type="predicted"/>
<name>A0ABT1ZI33_9MICO</name>
<sequence>MSGLDALSLSLDRSWWPLGDGGDPIEAVLDVLIENLAPDLAPAEERGLRASLAVHAEWARSLPAGERSSFALVRDPSTARADALLSWRFGEAPSGAYDELLASARSRTSTDQVELVRPTTVETTVPAGRAIVIHDIAYTRTPGVQRPARERCIVAVFPTDSDALLELTASTIELSLFDDLPDYLLRIAAGEELGVPGYRESVGGGTP</sequence>
<organism evidence="1 2">
    <name type="scientific">Protaetiibacter mangrovi</name>
    <dbReference type="NCBI Taxonomy" id="2970926"/>
    <lineage>
        <taxon>Bacteria</taxon>
        <taxon>Bacillati</taxon>
        <taxon>Actinomycetota</taxon>
        <taxon>Actinomycetes</taxon>
        <taxon>Micrococcales</taxon>
        <taxon>Microbacteriaceae</taxon>
        <taxon>Protaetiibacter</taxon>
    </lineage>
</organism>
<keyword evidence="2" id="KW-1185">Reference proteome</keyword>
<gene>
    <name evidence="1" type="ORF">NUH29_12425</name>
</gene>